<dbReference type="Pfam" id="PF00155">
    <property type="entry name" value="Aminotran_1_2"/>
    <property type="match status" value="1"/>
</dbReference>
<evidence type="ECO:0000256" key="1">
    <source>
        <dbReference type="ARBA" id="ARBA00001933"/>
    </source>
</evidence>
<evidence type="ECO:0000256" key="2">
    <source>
        <dbReference type="ARBA" id="ARBA00022679"/>
    </source>
</evidence>
<keyword evidence="2 4" id="KW-0808">Transferase</keyword>
<dbReference type="Gene3D" id="3.90.1150.10">
    <property type="entry name" value="Aspartate Aminotransferase, domain 1"/>
    <property type="match status" value="1"/>
</dbReference>
<organism evidence="4">
    <name type="scientific">uncultured Aureispira sp</name>
    <dbReference type="NCBI Taxonomy" id="1331704"/>
    <lineage>
        <taxon>Bacteria</taxon>
        <taxon>Pseudomonadati</taxon>
        <taxon>Bacteroidota</taxon>
        <taxon>Saprospiria</taxon>
        <taxon>Saprospirales</taxon>
        <taxon>Saprospiraceae</taxon>
        <taxon>Aureispira</taxon>
        <taxon>environmental samples</taxon>
    </lineage>
</organism>
<feature type="domain" description="Aminotransferase class I/classII large" evidence="3">
    <location>
        <begin position="55"/>
        <end position="395"/>
    </location>
</feature>
<dbReference type="GO" id="GO:0008710">
    <property type="term" value="F:8-amino-7-oxononanoate synthase activity"/>
    <property type="evidence" value="ECO:0007669"/>
    <property type="project" value="UniProtKB-EC"/>
</dbReference>
<dbReference type="EC" id="2.3.1.47" evidence="4"/>
<dbReference type="InterPro" id="IPR015422">
    <property type="entry name" value="PyrdxlP-dep_Trfase_small"/>
</dbReference>
<comment type="cofactor">
    <cofactor evidence="1">
        <name>pyridoxal 5'-phosphate</name>
        <dbReference type="ChEBI" id="CHEBI:597326"/>
    </cofactor>
</comment>
<dbReference type="InterPro" id="IPR015421">
    <property type="entry name" value="PyrdxlP-dep_Trfase_major"/>
</dbReference>
<accession>A0A6S6T6G9</accession>
<evidence type="ECO:0000259" key="3">
    <source>
        <dbReference type="Pfam" id="PF00155"/>
    </source>
</evidence>
<reference evidence="4" key="1">
    <citation type="submission" date="2020-01" db="EMBL/GenBank/DDBJ databases">
        <authorList>
            <person name="Meier V. D."/>
            <person name="Meier V D."/>
        </authorList>
    </citation>
    <scope>NUCLEOTIDE SEQUENCE</scope>
    <source>
        <strain evidence="4">HLG_WM_MAG_10</strain>
    </source>
</reference>
<dbReference type="SUPFAM" id="SSF53383">
    <property type="entry name" value="PLP-dependent transferases"/>
    <property type="match status" value="1"/>
</dbReference>
<dbReference type="InterPro" id="IPR050087">
    <property type="entry name" value="AON_synthase_class-II"/>
</dbReference>
<keyword evidence="4" id="KW-0012">Acyltransferase</keyword>
<sequence>MSSHETDNKLPSLFDKCYDYTYADDVKAAGIYPYFRPIEESEGPVVKMDGKSVIMAGSNNYLGLTAHPKVKEATVNALKIYGTSCSGSRYLTGTIPLHEELERKLAAFVGKDNALLFSTGYQTSQGVIQPLVKRSDTIFSDRDNHASIQAGNFVAKGSTGTNVIRYKHCNLEDLERKLASLPLEAGKFIVTDGVFSTFGNIAELEGITKLAKKYNAKTLVDDAHAFGVIGKGGRGTASEFGVEDDTDLIMCTFSKTLASLGGFVAGDERVINYLKHHSPALIFSASPTPSSVAAAIAALDIVVQEPERVARLVQNAEFVRSGLKDAGFNVIDGRTAIVPVLIGDNKKAFGLWKGLFDEGIFVNVFIPPATPPNKSMMRNSFMATHEPEHLEKVVESYRKIGKKLGII</sequence>
<dbReference type="Gene3D" id="3.40.640.10">
    <property type="entry name" value="Type I PLP-dependent aspartate aminotransferase-like (Major domain)"/>
    <property type="match status" value="1"/>
</dbReference>
<protein>
    <submittedName>
        <fullName evidence="4">8-amino-7-oxononanoate synthase (EC)</fullName>
        <ecNumber evidence="4">2.3.1.47</ecNumber>
    </submittedName>
</protein>
<dbReference type="GO" id="GO:0030170">
    <property type="term" value="F:pyridoxal phosphate binding"/>
    <property type="evidence" value="ECO:0007669"/>
    <property type="project" value="InterPro"/>
</dbReference>
<dbReference type="CDD" id="cd06454">
    <property type="entry name" value="KBL_like"/>
    <property type="match status" value="1"/>
</dbReference>
<dbReference type="InterPro" id="IPR015424">
    <property type="entry name" value="PyrdxlP-dep_Trfase"/>
</dbReference>
<dbReference type="PANTHER" id="PTHR13693">
    <property type="entry name" value="CLASS II AMINOTRANSFERASE/8-AMINO-7-OXONONANOATE SYNTHASE"/>
    <property type="match status" value="1"/>
</dbReference>
<proteinExistence type="predicted"/>
<dbReference type="AlphaFoldDB" id="A0A6S6T6G9"/>
<dbReference type="PANTHER" id="PTHR13693:SF3">
    <property type="entry name" value="LD36009P"/>
    <property type="match status" value="1"/>
</dbReference>
<gene>
    <name evidence="4" type="ORF">HELGO_WM38481</name>
</gene>
<evidence type="ECO:0000313" key="4">
    <source>
        <dbReference type="EMBL" id="CAA6812075.1"/>
    </source>
</evidence>
<dbReference type="InterPro" id="IPR004839">
    <property type="entry name" value="Aminotransferase_I/II_large"/>
</dbReference>
<name>A0A6S6T6G9_9BACT</name>
<dbReference type="EMBL" id="CACVAQ010000182">
    <property type="protein sequence ID" value="CAA6812075.1"/>
    <property type="molecule type" value="Genomic_DNA"/>
</dbReference>